<dbReference type="InterPro" id="IPR002539">
    <property type="entry name" value="MaoC-like_dom"/>
</dbReference>
<evidence type="ECO:0000313" key="4">
    <source>
        <dbReference type="Proteomes" id="UP000602395"/>
    </source>
</evidence>
<comment type="caution">
    <text evidence="3">The sequence shown here is derived from an EMBL/GenBank/DDBJ whole genome shotgun (WGS) entry which is preliminary data.</text>
</comment>
<dbReference type="PANTHER" id="PTHR43841:SF3">
    <property type="entry name" value="(3R)-HYDROXYACYL-ACP DEHYDRATASE SUBUNIT HADB"/>
    <property type="match status" value="1"/>
</dbReference>
<protein>
    <submittedName>
        <fullName evidence="3">MaoC family dehydratase</fullName>
    </submittedName>
</protein>
<evidence type="ECO:0000256" key="1">
    <source>
        <dbReference type="ARBA" id="ARBA00005254"/>
    </source>
</evidence>
<sequence length="156" mass="16817">MPEVPTPVEPVDPGRQLWVATEEITMDRVRRYAQVSGDTNAIHLDAVAAAEAGLSAPVAHGLLILGIVVRHADDWVRGRGGRITGCDTRFVRPVYLVDHSVTLFVTAHLVGAGHIAATASVLADDGSTHRAILRPVRISYSDGRPDDARAYGHTRR</sequence>
<evidence type="ECO:0000259" key="2">
    <source>
        <dbReference type="Pfam" id="PF01575"/>
    </source>
</evidence>
<dbReference type="EMBL" id="JACWMS010000005">
    <property type="protein sequence ID" value="MBD1322210.1"/>
    <property type="molecule type" value="Genomic_DNA"/>
</dbReference>
<dbReference type="RefSeq" id="WP_190268583.1">
    <property type="nucleotide sequence ID" value="NZ_BAABAD010000004.1"/>
</dbReference>
<dbReference type="Proteomes" id="UP000602395">
    <property type="component" value="Unassembled WGS sequence"/>
</dbReference>
<dbReference type="PANTHER" id="PTHR43841">
    <property type="entry name" value="3-HYDROXYACYL-THIOESTER DEHYDRATASE HTDX-RELATED"/>
    <property type="match status" value="1"/>
</dbReference>
<dbReference type="Pfam" id="PF01575">
    <property type="entry name" value="MaoC_dehydratas"/>
    <property type="match status" value="1"/>
</dbReference>
<dbReference type="Gene3D" id="3.10.129.10">
    <property type="entry name" value="Hotdog Thioesterase"/>
    <property type="match status" value="1"/>
</dbReference>
<dbReference type="CDD" id="cd03441">
    <property type="entry name" value="R_hydratase_like"/>
    <property type="match status" value="1"/>
</dbReference>
<feature type="domain" description="MaoC-like" evidence="2">
    <location>
        <begin position="21"/>
        <end position="124"/>
    </location>
</feature>
<keyword evidence="4" id="KW-1185">Reference proteome</keyword>
<dbReference type="SUPFAM" id="SSF54637">
    <property type="entry name" value="Thioesterase/thiol ester dehydrase-isomerase"/>
    <property type="match status" value="1"/>
</dbReference>
<comment type="similarity">
    <text evidence="1">Belongs to the enoyl-CoA hydratase/isomerase family.</text>
</comment>
<reference evidence="3 4" key="1">
    <citation type="submission" date="2020-09" db="EMBL/GenBank/DDBJ databases">
        <title>Novel species in genus Gordonia.</title>
        <authorList>
            <person name="Zhang G."/>
        </authorList>
    </citation>
    <scope>NUCLEOTIDE SEQUENCE [LARGE SCALE GENOMIC DNA]</scope>
    <source>
        <strain evidence="3 4">ON-33</strain>
    </source>
</reference>
<organism evidence="3 4">
    <name type="scientific">Gordonia hankookensis</name>
    <dbReference type="NCBI Taxonomy" id="589403"/>
    <lineage>
        <taxon>Bacteria</taxon>
        <taxon>Bacillati</taxon>
        <taxon>Actinomycetota</taxon>
        <taxon>Actinomycetes</taxon>
        <taxon>Mycobacteriales</taxon>
        <taxon>Gordoniaceae</taxon>
        <taxon>Gordonia</taxon>
    </lineage>
</organism>
<name>A0ABR7WHG2_9ACTN</name>
<dbReference type="InterPro" id="IPR029069">
    <property type="entry name" value="HotDog_dom_sf"/>
</dbReference>
<accession>A0ABR7WHG2</accession>
<evidence type="ECO:0000313" key="3">
    <source>
        <dbReference type="EMBL" id="MBD1322210.1"/>
    </source>
</evidence>
<gene>
    <name evidence="3" type="ORF">IDF66_21740</name>
</gene>
<proteinExistence type="inferred from homology"/>